<feature type="transmembrane region" description="Helical" evidence="6">
    <location>
        <begin position="40"/>
        <end position="65"/>
    </location>
</feature>
<feature type="transmembrane region" description="Helical" evidence="6">
    <location>
        <begin position="77"/>
        <end position="98"/>
    </location>
</feature>
<proteinExistence type="predicted"/>
<dbReference type="InterPro" id="IPR011701">
    <property type="entry name" value="MFS"/>
</dbReference>
<feature type="transmembrane region" description="Helical" evidence="6">
    <location>
        <begin position="207"/>
        <end position="226"/>
    </location>
</feature>
<dbReference type="PANTHER" id="PTHR23511">
    <property type="entry name" value="SYNAPTIC VESICLE GLYCOPROTEIN 2"/>
    <property type="match status" value="1"/>
</dbReference>
<keyword evidence="5 6" id="KW-0472">Membrane</keyword>
<evidence type="ECO:0000259" key="7">
    <source>
        <dbReference type="PROSITE" id="PS50850"/>
    </source>
</evidence>
<feature type="transmembrane region" description="Helical" evidence="6">
    <location>
        <begin position="419"/>
        <end position="439"/>
    </location>
</feature>
<keyword evidence="8" id="KW-1185">Reference proteome</keyword>
<keyword evidence="4 6" id="KW-1133">Transmembrane helix</keyword>
<dbReference type="InterPro" id="IPR020846">
    <property type="entry name" value="MFS_dom"/>
</dbReference>
<feature type="transmembrane region" description="Helical" evidence="6">
    <location>
        <begin position="316"/>
        <end position="336"/>
    </location>
</feature>
<dbReference type="GeneID" id="101899744"/>
<dbReference type="SUPFAM" id="SSF103473">
    <property type="entry name" value="MFS general substrate transporter"/>
    <property type="match status" value="1"/>
</dbReference>
<accession>A0ABM3UXX6</accession>
<comment type="subcellular location">
    <subcellularLocation>
        <location evidence="1">Membrane</location>
        <topology evidence="1">Multi-pass membrane protein</topology>
    </subcellularLocation>
</comment>
<dbReference type="Proteomes" id="UP001652621">
    <property type="component" value="Unplaced"/>
</dbReference>
<sequence>MDKSETKMEKKEPTKVEATKVATIDEALEKTHFGKFNTQIIVFSGAVLNNVILESVGMSFALPVVSCDLDLSYQEQGILGAICFLGIIISSHFWGLLADTMGRKRIMQPTLFLGFAVTLISSFSVNFTMMVILRFLNGIFISGSSATIYAYVGEFHCEKHRNRAVLYGSFIAAFSAIFFPLIAWVFINQEWQFEVPLLGITYRPWRLFFIVCGLSGLVCGIIFHYLPESPKYLLGANRHDEALDVLRYMHKKNTQSNKKLQNESFEITTLLPDLADVPAVDTQTKTNDKKSLTSICRVIWNQTAPLFMSQHIRKTVLSSAILFTTFFTAHGVYMWFPYILNNINLYVAKYDEPKRLCDILRFAQSSNFTLDGDAEFPVAEKICVTKLEIDTYKHTLSLEFIYVGLLLLVIYANRRFNRIPILFIVLTVCGLCGILSLLVEDPMVSIYLFLIMLCSGLGTNVMNAIVVDIFPTSLRAMAVCISLMVGRIGSVTGSNVLGALIETHCEEALYSSSIALVVAAILALLMPKAASEKKKKINVEEAN</sequence>
<feature type="transmembrane region" description="Helical" evidence="6">
    <location>
        <begin position="394"/>
        <end position="412"/>
    </location>
</feature>
<feature type="transmembrane region" description="Helical" evidence="6">
    <location>
        <begin position="135"/>
        <end position="152"/>
    </location>
</feature>
<dbReference type="InterPro" id="IPR036259">
    <property type="entry name" value="MFS_trans_sf"/>
</dbReference>
<organism evidence="8 9">
    <name type="scientific">Musca domestica</name>
    <name type="common">House fly</name>
    <dbReference type="NCBI Taxonomy" id="7370"/>
    <lineage>
        <taxon>Eukaryota</taxon>
        <taxon>Metazoa</taxon>
        <taxon>Ecdysozoa</taxon>
        <taxon>Arthropoda</taxon>
        <taxon>Hexapoda</taxon>
        <taxon>Insecta</taxon>
        <taxon>Pterygota</taxon>
        <taxon>Neoptera</taxon>
        <taxon>Endopterygota</taxon>
        <taxon>Diptera</taxon>
        <taxon>Brachycera</taxon>
        <taxon>Muscomorpha</taxon>
        <taxon>Muscoidea</taxon>
        <taxon>Muscidae</taxon>
        <taxon>Musca</taxon>
    </lineage>
</organism>
<name>A0ABM3UXX6_MUSDO</name>
<protein>
    <submittedName>
        <fullName evidence="9">Synaptic vesicle glycoprotein 2B</fullName>
    </submittedName>
</protein>
<evidence type="ECO:0000256" key="2">
    <source>
        <dbReference type="ARBA" id="ARBA00022448"/>
    </source>
</evidence>
<feature type="transmembrane region" description="Helical" evidence="6">
    <location>
        <begin position="445"/>
        <end position="466"/>
    </location>
</feature>
<feature type="transmembrane region" description="Helical" evidence="6">
    <location>
        <begin position="164"/>
        <end position="187"/>
    </location>
</feature>
<evidence type="ECO:0000256" key="5">
    <source>
        <dbReference type="ARBA" id="ARBA00023136"/>
    </source>
</evidence>
<feature type="transmembrane region" description="Helical" evidence="6">
    <location>
        <begin position="478"/>
        <end position="501"/>
    </location>
</feature>
<reference evidence="9" key="1">
    <citation type="submission" date="2025-08" db="UniProtKB">
        <authorList>
            <consortium name="RefSeq"/>
        </authorList>
    </citation>
    <scope>IDENTIFICATION</scope>
    <source>
        <strain evidence="9">Aabys</strain>
        <tissue evidence="9">Whole body</tissue>
    </source>
</reference>
<evidence type="ECO:0000256" key="3">
    <source>
        <dbReference type="ARBA" id="ARBA00022692"/>
    </source>
</evidence>
<feature type="transmembrane region" description="Helical" evidence="6">
    <location>
        <begin position="110"/>
        <end position="129"/>
    </location>
</feature>
<dbReference type="Pfam" id="PF07690">
    <property type="entry name" value="MFS_1"/>
    <property type="match status" value="2"/>
</dbReference>
<keyword evidence="3 6" id="KW-0812">Transmembrane</keyword>
<dbReference type="RefSeq" id="XP_058978380.1">
    <property type="nucleotide sequence ID" value="XM_059122397.1"/>
</dbReference>
<evidence type="ECO:0000256" key="4">
    <source>
        <dbReference type="ARBA" id="ARBA00022989"/>
    </source>
</evidence>
<evidence type="ECO:0000313" key="9">
    <source>
        <dbReference type="RefSeq" id="XP_058978380.1"/>
    </source>
</evidence>
<dbReference type="PROSITE" id="PS50850">
    <property type="entry name" value="MFS"/>
    <property type="match status" value="1"/>
</dbReference>
<keyword evidence="2" id="KW-0813">Transport</keyword>
<dbReference type="PANTHER" id="PTHR23511:SF37">
    <property type="entry name" value="MAJOR FACILITATOR SUPERFAMILY (MFS) PROFILE DOMAIN-CONTAINING PROTEIN-RELATED"/>
    <property type="match status" value="1"/>
</dbReference>
<feature type="transmembrane region" description="Helical" evidence="6">
    <location>
        <begin position="507"/>
        <end position="526"/>
    </location>
</feature>
<dbReference type="Gene3D" id="1.20.1250.20">
    <property type="entry name" value="MFS general substrate transporter like domains"/>
    <property type="match status" value="1"/>
</dbReference>
<evidence type="ECO:0000256" key="1">
    <source>
        <dbReference type="ARBA" id="ARBA00004141"/>
    </source>
</evidence>
<gene>
    <name evidence="9" type="primary">LOC101899744</name>
</gene>
<evidence type="ECO:0000256" key="6">
    <source>
        <dbReference type="SAM" id="Phobius"/>
    </source>
</evidence>
<evidence type="ECO:0000313" key="8">
    <source>
        <dbReference type="Proteomes" id="UP001652621"/>
    </source>
</evidence>
<feature type="domain" description="Major facilitator superfamily (MFS) profile" evidence="7">
    <location>
        <begin position="38"/>
        <end position="531"/>
    </location>
</feature>